<sequence length="219" mass="24615">MPLPSLDKLRSSATGAVEMASGHLEKAKFKLMRTSEEEAQIEEESQTSETSSRLEEFTDSFCPKLTFQQRLIGFGVSFGIGYLITCMSFKFFIELVEGHPVPFALNYSFGNLLSLLSMTFLCGPKRQFKNMFDEKRKFTSITYLSCLVATVGCIFIPMPGFAKLLLLVCLILAQFCACMWYSLSYIPFGRRWALRCLKRQLGLDEIDFSLGSATSNSDG</sequence>
<dbReference type="GO" id="GO:0015031">
    <property type="term" value="P:protein transport"/>
    <property type="evidence" value="ECO:0007669"/>
    <property type="project" value="UniProtKB-KW"/>
</dbReference>
<gene>
    <name evidence="9" type="ORF">SEMRO_1358_G265860.1</name>
</gene>
<keyword evidence="4 8" id="KW-0653">Protein transport</keyword>
<proteinExistence type="inferred from homology"/>
<dbReference type="AlphaFoldDB" id="A0A9N8EKV1"/>
<comment type="caution">
    <text evidence="9">The sequence shown here is derived from an EMBL/GenBank/DDBJ whole genome shotgun (WGS) entry which is preliminary data.</text>
</comment>
<evidence type="ECO:0000256" key="5">
    <source>
        <dbReference type="ARBA" id="ARBA00022989"/>
    </source>
</evidence>
<accession>A0A9N8EKV1</accession>
<dbReference type="PANTHER" id="PTHR23137">
    <property type="entry name" value="VESICLE TRANSPORT PROTEIN-RELATED"/>
    <property type="match status" value="1"/>
</dbReference>
<keyword evidence="3 8" id="KW-0812">Transmembrane</keyword>
<keyword evidence="6 8" id="KW-0472">Membrane</keyword>
<evidence type="ECO:0000313" key="10">
    <source>
        <dbReference type="Proteomes" id="UP001153069"/>
    </source>
</evidence>
<keyword evidence="2 8" id="KW-0813">Transport</keyword>
<dbReference type="InterPro" id="IPR011691">
    <property type="entry name" value="Vesicle_transpt_SFT2"/>
</dbReference>
<evidence type="ECO:0000256" key="7">
    <source>
        <dbReference type="ARBA" id="ARBA00025800"/>
    </source>
</evidence>
<feature type="transmembrane region" description="Helical" evidence="8">
    <location>
        <begin position="141"/>
        <end position="158"/>
    </location>
</feature>
<dbReference type="PANTHER" id="PTHR23137:SF6">
    <property type="entry name" value="VESICLE TRANSPORT PROTEIN"/>
    <property type="match status" value="1"/>
</dbReference>
<organism evidence="9 10">
    <name type="scientific">Seminavis robusta</name>
    <dbReference type="NCBI Taxonomy" id="568900"/>
    <lineage>
        <taxon>Eukaryota</taxon>
        <taxon>Sar</taxon>
        <taxon>Stramenopiles</taxon>
        <taxon>Ochrophyta</taxon>
        <taxon>Bacillariophyta</taxon>
        <taxon>Bacillariophyceae</taxon>
        <taxon>Bacillariophycidae</taxon>
        <taxon>Naviculales</taxon>
        <taxon>Naviculaceae</taxon>
        <taxon>Seminavis</taxon>
    </lineage>
</organism>
<evidence type="ECO:0000256" key="8">
    <source>
        <dbReference type="RuleBase" id="RU363111"/>
    </source>
</evidence>
<dbReference type="GO" id="GO:0016020">
    <property type="term" value="C:membrane"/>
    <property type="evidence" value="ECO:0007669"/>
    <property type="project" value="UniProtKB-SubCell"/>
</dbReference>
<name>A0A9N8EKV1_9STRA</name>
<comment type="function">
    <text evidence="8">May be involved in fusion of retrograde transport vesicles derived from an endocytic compartment with the Golgi complex.</text>
</comment>
<comment type="similarity">
    <text evidence="7 8">Belongs to the SFT2 family.</text>
</comment>
<evidence type="ECO:0000313" key="9">
    <source>
        <dbReference type="EMBL" id="CAB9522932.1"/>
    </source>
</evidence>
<comment type="subcellular location">
    <subcellularLocation>
        <location evidence="1 8">Membrane</location>
        <topology evidence="1 8">Multi-pass membrane protein</topology>
    </subcellularLocation>
</comment>
<dbReference type="GO" id="GO:0005737">
    <property type="term" value="C:cytoplasm"/>
    <property type="evidence" value="ECO:0007669"/>
    <property type="project" value="UniProtKB-ARBA"/>
</dbReference>
<dbReference type="Pfam" id="PF04178">
    <property type="entry name" value="Got1"/>
    <property type="match status" value="1"/>
</dbReference>
<evidence type="ECO:0000256" key="6">
    <source>
        <dbReference type="ARBA" id="ARBA00023136"/>
    </source>
</evidence>
<dbReference type="OrthoDB" id="73614at2759"/>
<evidence type="ECO:0000256" key="1">
    <source>
        <dbReference type="ARBA" id="ARBA00004141"/>
    </source>
</evidence>
<evidence type="ECO:0000256" key="2">
    <source>
        <dbReference type="ARBA" id="ARBA00022448"/>
    </source>
</evidence>
<dbReference type="EMBL" id="CAICTM010001356">
    <property type="protein sequence ID" value="CAB9522932.1"/>
    <property type="molecule type" value="Genomic_DNA"/>
</dbReference>
<reference evidence="9" key="1">
    <citation type="submission" date="2020-06" db="EMBL/GenBank/DDBJ databases">
        <authorList>
            <consortium name="Plant Systems Biology data submission"/>
        </authorList>
    </citation>
    <scope>NUCLEOTIDE SEQUENCE</scope>
    <source>
        <strain evidence="9">D6</strain>
    </source>
</reference>
<dbReference type="InterPro" id="IPR007305">
    <property type="entry name" value="Vesicle_transpt_Got1/SFT2"/>
</dbReference>
<feature type="transmembrane region" description="Helical" evidence="8">
    <location>
        <begin position="71"/>
        <end position="92"/>
    </location>
</feature>
<protein>
    <recommendedName>
        <fullName evidence="8">Vesicle transport protein</fullName>
    </recommendedName>
</protein>
<keyword evidence="5 8" id="KW-1133">Transmembrane helix</keyword>
<feature type="transmembrane region" description="Helical" evidence="8">
    <location>
        <begin position="104"/>
        <end position="121"/>
    </location>
</feature>
<evidence type="ECO:0000256" key="3">
    <source>
        <dbReference type="ARBA" id="ARBA00022692"/>
    </source>
</evidence>
<dbReference type="GO" id="GO:0012505">
    <property type="term" value="C:endomembrane system"/>
    <property type="evidence" value="ECO:0007669"/>
    <property type="project" value="UniProtKB-ARBA"/>
</dbReference>
<evidence type="ECO:0000256" key="4">
    <source>
        <dbReference type="ARBA" id="ARBA00022927"/>
    </source>
</evidence>
<dbReference type="Proteomes" id="UP001153069">
    <property type="component" value="Unassembled WGS sequence"/>
</dbReference>
<dbReference type="GO" id="GO:0016192">
    <property type="term" value="P:vesicle-mediated transport"/>
    <property type="evidence" value="ECO:0007669"/>
    <property type="project" value="InterPro"/>
</dbReference>
<feature type="transmembrane region" description="Helical" evidence="8">
    <location>
        <begin position="164"/>
        <end position="188"/>
    </location>
</feature>
<keyword evidence="10" id="KW-1185">Reference proteome</keyword>